<dbReference type="InterPro" id="IPR002182">
    <property type="entry name" value="NB-ARC"/>
</dbReference>
<reference evidence="5 6" key="1">
    <citation type="journal article" date="2018" name="PLoS Genet.">
        <title>Population sequencing reveals clonal diversity and ancestral inbreeding in the grapevine cultivar Chardonnay.</title>
        <authorList>
            <person name="Roach M.J."/>
            <person name="Johnson D.L."/>
            <person name="Bohlmann J."/>
            <person name="van Vuuren H.J."/>
            <person name="Jones S.J."/>
            <person name="Pretorius I.S."/>
            <person name="Schmidt S.A."/>
            <person name="Borneman A.R."/>
        </authorList>
    </citation>
    <scope>NUCLEOTIDE SEQUENCE [LARGE SCALE GENOMIC DNA]</scope>
    <source>
        <strain evidence="6">cv. Chardonnay</strain>
        <tissue evidence="5">Leaf</tissue>
    </source>
</reference>
<dbReference type="InterPro" id="IPR056845">
    <property type="entry name" value="LRR_Zer-1"/>
</dbReference>
<evidence type="ECO:0000256" key="3">
    <source>
        <dbReference type="ARBA" id="ARBA00022821"/>
    </source>
</evidence>
<name>A0A438K158_VITVI</name>
<organism evidence="5 6">
    <name type="scientific">Vitis vinifera</name>
    <name type="common">Grape</name>
    <dbReference type="NCBI Taxonomy" id="29760"/>
    <lineage>
        <taxon>Eukaryota</taxon>
        <taxon>Viridiplantae</taxon>
        <taxon>Streptophyta</taxon>
        <taxon>Embryophyta</taxon>
        <taxon>Tracheophyta</taxon>
        <taxon>Spermatophyta</taxon>
        <taxon>Magnoliopsida</taxon>
        <taxon>eudicotyledons</taxon>
        <taxon>Gunneridae</taxon>
        <taxon>Pentapetalae</taxon>
        <taxon>rosids</taxon>
        <taxon>Vitales</taxon>
        <taxon>Vitaceae</taxon>
        <taxon>Viteae</taxon>
        <taxon>Vitis</taxon>
    </lineage>
</organism>
<dbReference type="GO" id="GO:0043531">
    <property type="term" value="F:ADP binding"/>
    <property type="evidence" value="ECO:0007669"/>
    <property type="project" value="InterPro"/>
</dbReference>
<dbReference type="SUPFAM" id="SSF52047">
    <property type="entry name" value="RNI-like"/>
    <property type="match status" value="1"/>
</dbReference>
<dbReference type="GO" id="GO:0006952">
    <property type="term" value="P:defense response"/>
    <property type="evidence" value="ECO:0007669"/>
    <property type="project" value="UniProtKB-KW"/>
</dbReference>
<accession>A0A438K158</accession>
<sequence length="788" mass="89395">MEVTDLFAGEIAAELLKMLISISRESFMCKSSAEQMVTYIQQVLPIIQEIQYSGVELSELRQFQIDRFVHTLREGQELAKKVQACGRWNVYRKVQLARKMEKLEKNILRFLNGPLQAHILADVHHMRFESAERFDRLEFSARRLEEQLGGMKIGVGGGGWLAEAVKRGGEEEESCEGLTSMGVGMALGKKKVKEMLIDRDDLRVVGIHGIGGSGKTTVAKEICRDGEVRSYFDDRILFLTVSQSQTWSMLEQLISRIPGCKTLVVSRFKFPTILNLTYELELLREDEAISLFCHVAFGQKSIPLSANENLVKQVVRECKGLPLALKVIGASLRDRPQMFWASAASRLSQAEPICESHETKLLERMAVGIADLPKMVRECFLDLGAFPEDKKIPLDVLINIWVEIHDLFQDDAFAVLYELAEKNLLSLVNDARAGDIYSSYFEISASQHDVLRDLALYMSKREGINDRRRLLMPRRETRLPKEWERNMDQPFNAQIVSIHTGITIIPAGISVGEMGETDWFQMDLPKAEVLILNFSSSEYFLPPFIDRMPKLRALILINYSTSTAILNNVEVFSKLTNLRSLWFEKISIPEFPKATIPMKSLKKIFLVLCKIANSLDQSVVDLPQMFPCLAELTMDHCDDLCELPSSISRMHSLECMSITNCHSLQELPADLGKLNSLQILRIYDCPSLKTLPPGLCELKCLKYLDISQCVGLECLPEGIGGLLRLEKIDMRKCSRIRNLPKSAASLQLLRHVICDEEISWLWKDVETAVPGVHVEFARECFDLDWLVE</sequence>
<dbReference type="SUPFAM" id="SSF52540">
    <property type="entry name" value="P-loop containing nucleoside triphosphate hydrolases"/>
    <property type="match status" value="1"/>
</dbReference>
<dbReference type="PROSITE" id="PS51153">
    <property type="entry name" value="RPW8"/>
    <property type="match status" value="1"/>
</dbReference>
<evidence type="ECO:0000256" key="1">
    <source>
        <dbReference type="ARBA" id="ARBA00008894"/>
    </source>
</evidence>
<keyword evidence="3" id="KW-0611">Plant defense</keyword>
<dbReference type="EMBL" id="QGNW01000019">
    <property type="protein sequence ID" value="RVX14931.1"/>
    <property type="molecule type" value="Genomic_DNA"/>
</dbReference>
<keyword evidence="2" id="KW-0677">Repeat</keyword>
<dbReference type="Proteomes" id="UP000288805">
    <property type="component" value="Unassembled WGS sequence"/>
</dbReference>
<evidence type="ECO:0000313" key="5">
    <source>
        <dbReference type="EMBL" id="RVX14931.1"/>
    </source>
</evidence>
<dbReference type="InterPro" id="IPR032675">
    <property type="entry name" value="LRR_dom_sf"/>
</dbReference>
<dbReference type="InterPro" id="IPR008808">
    <property type="entry name" value="Powdery_mildew-R_dom"/>
</dbReference>
<dbReference type="Gene3D" id="3.80.10.10">
    <property type="entry name" value="Ribonuclease Inhibitor"/>
    <property type="match status" value="1"/>
</dbReference>
<evidence type="ECO:0000256" key="2">
    <source>
        <dbReference type="ARBA" id="ARBA00022737"/>
    </source>
</evidence>
<dbReference type="Pfam" id="PF05659">
    <property type="entry name" value="RPW8"/>
    <property type="match status" value="1"/>
</dbReference>
<dbReference type="Gene3D" id="1.10.10.10">
    <property type="entry name" value="Winged helix-like DNA-binding domain superfamily/Winged helix DNA-binding domain"/>
    <property type="match status" value="1"/>
</dbReference>
<comment type="similarity">
    <text evidence="1">Belongs to the disease resistance NB-LRR family.</text>
</comment>
<gene>
    <name evidence="5" type="primary">VvCHDp000366_0</name>
    <name evidence="5" type="ORF">CK203_007753</name>
</gene>
<dbReference type="Gene3D" id="3.40.50.300">
    <property type="entry name" value="P-loop containing nucleotide triphosphate hydrolases"/>
    <property type="match status" value="1"/>
</dbReference>
<dbReference type="InterPro" id="IPR042197">
    <property type="entry name" value="Apaf_helical"/>
</dbReference>
<evidence type="ECO:0000259" key="4">
    <source>
        <dbReference type="PROSITE" id="PS51153"/>
    </source>
</evidence>
<comment type="caution">
    <text evidence="5">The sequence shown here is derived from an EMBL/GenBank/DDBJ whole genome shotgun (WGS) entry which is preliminary data.</text>
</comment>
<dbReference type="Pfam" id="PF25013">
    <property type="entry name" value="LRR_Zer-1"/>
    <property type="match status" value="1"/>
</dbReference>
<dbReference type="Gene3D" id="1.10.8.430">
    <property type="entry name" value="Helical domain of apoptotic protease-activating factors"/>
    <property type="match status" value="1"/>
</dbReference>
<dbReference type="InterPro" id="IPR036388">
    <property type="entry name" value="WH-like_DNA-bd_sf"/>
</dbReference>
<dbReference type="PANTHER" id="PTHR36766:SF30">
    <property type="entry name" value="TIR-NBS TYPE DISEASE RESISTANCE PROTEIN-RELATED"/>
    <property type="match status" value="1"/>
</dbReference>
<feature type="domain" description="RPW8" evidence="4">
    <location>
        <begin position="1"/>
        <end position="149"/>
    </location>
</feature>
<dbReference type="PANTHER" id="PTHR36766">
    <property type="entry name" value="PLANT BROAD-SPECTRUM MILDEW RESISTANCE PROTEIN RPW8"/>
    <property type="match status" value="1"/>
</dbReference>
<dbReference type="InterPro" id="IPR027417">
    <property type="entry name" value="P-loop_NTPase"/>
</dbReference>
<protein>
    <submittedName>
        <fullName evidence="5">Putative disease resistance protein</fullName>
    </submittedName>
</protein>
<dbReference type="FunFam" id="1.10.8.430:FF:000003">
    <property type="entry name" value="Probable disease resistance protein At5g66910"/>
    <property type="match status" value="1"/>
</dbReference>
<dbReference type="AlphaFoldDB" id="A0A438K158"/>
<proteinExistence type="inferred from homology"/>
<dbReference type="PRINTS" id="PR00364">
    <property type="entry name" value="DISEASERSIST"/>
</dbReference>
<dbReference type="Pfam" id="PF00931">
    <property type="entry name" value="NB-ARC"/>
    <property type="match status" value="1"/>
</dbReference>
<evidence type="ECO:0000313" key="6">
    <source>
        <dbReference type="Proteomes" id="UP000288805"/>
    </source>
</evidence>